<evidence type="ECO:0000313" key="3">
    <source>
        <dbReference type="Proteomes" id="UP000053477"/>
    </source>
</evidence>
<keyword evidence="3" id="KW-1185">Reference proteome</keyword>
<dbReference type="AlphaFoldDB" id="A0A0H2R4Z7"/>
<keyword evidence="1" id="KW-0812">Transmembrane</keyword>
<name>A0A0H2R4Z7_9AGAM</name>
<proteinExistence type="predicted"/>
<evidence type="ECO:0000313" key="2">
    <source>
        <dbReference type="EMBL" id="KLO04533.1"/>
    </source>
</evidence>
<keyword evidence="1" id="KW-1133">Transmembrane helix</keyword>
<protein>
    <submittedName>
        <fullName evidence="2">Uncharacterized protein</fullName>
    </submittedName>
</protein>
<dbReference type="Proteomes" id="UP000053477">
    <property type="component" value="Unassembled WGS sequence"/>
</dbReference>
<sequence length="130" mass="14839">MLYIQCIAEVPAISLVVVVNVVRGMRDFVLSLPATTPFRRAMRAIVVAVNNNLVFVVNEGFRNAMLRGEAVMIRHVLEAYLAWIVVIGVEAWLWLYQTPMPNRTWMEHHILTNRETDATVAEWGLDGAYR</sequence>
<gene>
    <name evidence="2" type="ORF">SCHPADRAFT_896960</name>
</gene>
<keyword evidence="1" id="KW-0472">Membrane</keyword>
<dbReference type="EMBL" id="KQ086509">
    <property type="protein sequence ID" value="KLO04533.1"/>
    <property type="molecule type" value="Genomic_DNA"/>
</dbReference>
<accession>A0A0H2R4Z7</accession>
<feature type="transmembrane region" description="Helical" evidence="1">
    <location>
        <begin position="41"/>
        <end position="58"/>
    </location>
</feature>
<organism evidence="2 3">
    <name type="scientific">Schizopora paradoxa</name>
    <dbReference type="NCBI Taxonomy" id="27342"/>
    <lineage>
        <taxon>Eukaryota</taxon>
        <taxon>Fungi</taxon>
        <taxon>Dikarya</taxon>
        <taxon>Basidiomycota</taxon>
        <taxon>Agaricomycotina</taxon>
        <taxon>Agaricomycetes</taxon>
        <taxon>Hymenochaetales</taxon>
        <taxon>Schizoporaceae</taxon>
        <taxon>Schizopora</taxon>
    </lineage>
</organism>
<reference evidence="2 3" key="1">
    <citation type="submission" date="2015-04" db="EMBL/GenBank/DDBJ databases">
        <title>Complete genome sequence of Schizopora paradoxa KUC8140, a cosmopolitan wood degrader in East Asia.</title>
        <authorList>
            <consortium name="DOE Joint Genome Institute"/>
            <person name="Min B."/>
            <person name="Park H."/>
            <person name="Jang Y."/>
            <person name="Kim J.-J."/>
            <person name="Kim K.H."/>
            <person name="Pangilinan J."/>
            <person name="Lipzen A."/>
            <person name="Riley R."/>
            <person name="Grigoriev I.V."/>
            <person name="Spatafora J.W."/>
            <person name="Choi I.-G."/>
        </authorList>
    </citation>
    <scope>NUCLEOTIDE SEQUENCE [LARGE SCALE GENOMIC DNA]</scope>
    <source>
        <strain evidence="2 3">KUC8140</strain>
    </source>
</reference>
<evidence type="ECO:0000256" key="1">
    <source>
        <dbReference type="SAM" id="Phobius"/>
    </source>
</evidence>
<dbReference type="InParanoid" id="A0A0H2R4Z7"/>
<feature type="transmembrane region" description="Helical" evidence="1">
    <location>
        <begin position="79"/>
        <end position="96"/>
    </location>
</feature>